<accession>A0ABD3TJR8</accession>
<keyword evidence="4" id="KW-1185">Reference proteome</keyword>
<feature type="transmembrane region" description="Helical" evidence="2">
    <location>
        <begin position="121"/>
        <end position="145"/>
    </location>
</feature>
<dbReference type="EMBL" id="JBJQND010000018">
    <property type="protein sequence ID" value="KAL3837012.1"/>
    <property type="molecule type" value="Genomic_DNA"/>
</dbReference>
<sequence>MSNYPPPFYSDNRSHAGSESDTASRYEMQSWPAHYSSQASITPSYRSYLSTYTPSQASFFILPVVMESPDTERKPADNWGFAFCSLLCNPVFGVFAILLAEMSKNFFLQKDYSKAAKYGGYAKGVAMGGIIVMLIVLALIIAQVIHYRLKFNY</sequence>
<evidence type="ECO:0000313" key="3">
    <source>
        <dbReference type="EMBL" id="KAL3837012.1"/>
    </source>
</evidence>
<evidence type="ECO:0000256" key="2">
    <source>
        <dbReference type="SAM" id="Phobius"/>
    </source>
</evidence>
<reference evidence="3 4" key="1">
    <citation type="submission" date="2024-11" db="EMBL/GenBank/DDBJ databases">
        <title>Chromosome-level genome assembly of the freshwater bivalve Anodonta woodiana.</title>
        <authorList>
            <person name="Chen X."/>
        </authorList>
    </citation>
    <scope>NUCLEOTIDE SEQUENCE [LARGE SCALE GENOMIC DNA]</scope>
    <source>
        <strain evidence="3">MN2024</strain>
        <tissue evidence="3">Gills</tissue>
    </source>
</reference>
<dbReference type="AlphaFoldDB" id="A0ABD3TJR8"/>
<comment type="caution">
    <text evidence="3">The sequence shown here is derived from an EMBL/GenBank/DDBJ whole genome shotgun (WGS) entry which is preliminary data.</text>
</comment>
<organism evidence="3 4">
    <name type="scientific">Sinanodonta woodiana</name>
    <name type="common">Chinese pond mussel</name>
    <name type="synonym">Anodonta woodiana</name>
    <dbReference type="NCBI Taxonomy" id="1069815"/>
    <lineage>
        <taxon>Eukaryota</taxon>
        <taxon>Metazoa</taxon>
        <taxon>Spiralia</taxon>
        <taxon>Lophotrochozoa</taxon>
        <taxon>Mollusca</taxon>
        <taxon>Bivalvia</taxon>
        <taxon>Autobranchia</taxon>
        <taxon>Heteroconchia</taxon>
        <taxon>Palaeoheterodonta</taxon>
        <taxon>Unionida</taxon>
        <taxon>Unionoidea</taxon>
        <taxon>Unionidae</taxon>
        <taxon>Unioninae</taxon>
        <taxon>Sinanodonta</taxon>
    </lineage>
</organism>
<feature type="transmembrane region" description="Helical" evidence="2">
    <location>
        <begin position="79"/>
        <end position="100"/>
    </location>
</feature>
<feature type="region of interest" description="Disordered" evidence="1">
    <location>
        <begin position="1"/>
        <end position="21"/>
    </location>
</feature>
<evidence type="ECO:0000313" key="4">
    <source>
        <dbReference type="Proteomes" id="UP001634394"/>
    </source>
</evidence>
<keyword evidence="2" id="KW-0812">Transmembrane</keyword>
<proteinExistence type="predicted"/>
<keyword evidence="2" id="KW-0472">Membrane</keyword>
<evidence type="ECO:0000256" key="1">
    <source>
        <dbReference type="SAM" id="MobiDB-lite"/>
    </source>
</evidence>
<dbReference type="Proteomes" id="UP001634394">
    <property type="component" value="Unassembled WGS sequence"/>
</dbReference>
<feature type="compositionally biased region" description="Basic and acidic residues" evidence="1">
    <location>
        <begin position="12"/>
        <end position="21"/>
    </location>
</feature>
<keyword evidence="2" id="KW-1133">Transmembrane helix</keyword>
<gene>
    <name evidence="3" type="ORF">ACJMK2_022405</name>
</gene>
<name>A0ABD3TJR8_SINWO</name>
<protein>
    <submittedName>
        <fullName evidence="3">Uncharacterized protein</fullName>
    </submittedName>
</protein>